<reference evidence="1 2" key="1">
    <citation type="submission" date="2015-12" db="EMBL/GenBank/DDBJ databases">
        <title>Draft genome sequence of Acidibacillus ferrooxidans ITV001, isolated from a chalcopyrite acid mine drainage site in Brazil.</title>
        <authorList>
            <person name="Dall'Agnol H."/>
            <person name="Nancucheo I."/>
            <person name="Johnson B."/>
            <person name="Oliveira R."/>
            <person name="Leite L."/>
            <person name="Pylro V."/>
            <person name="Nunes G.L."/>
            <person name="Tzotzos G."/>
            <person name="Fernandes G.R."/>
            <person name="Dutra J."/>
            <person name="Orellana S.C."/>
            <person name="Oliveira G."/>
        </authorList>
    </citation>
    <scope>NUCLEOTIDE SEQUENCE [LARGE SCALE GENOMIC DNA]</scope>
    <source>
        <strain evidence="2">ITV01</strain>
    </source>
</reference>
<accession>A0A101XPL4</accession>
<evidence type="ECO:0008006" key="3">
    <source>
        <dbReference type="Google" id="ProtNLM"/>
    </source>
</evidence>
<comment type="caution">
    <text evidence="1">The sequence shown here is derived from an EMBL/GenBank/DDBJ whole genome shotgun (WGS) entry which is preliminary data.</text>
</comment>
<dbReference type="Pfam" id="PF06289">
    <property type="entry name" value="FlbD"/>
    <property type="match status" value="1"/>
</dbReference>
<keyword evidence="2" id="KW-1185">Reference proteome</keyword>
<dbReference type="PANTHER" id="PTHR39185">
    <property type="entry name" value="SWARMING MOTILITY PROTEIN SWRD"/>
    <property type="match status" value="1"/>
</dbReference>
<evidence type="ECO:0000313" key="2">
    <source>
        <dbReference type="Proteomes" id="UP000053557"/>
    </source>
</evidence>
<proteinExistence type="predicted"/>
<dbReference type="AlphaFoldDB" id="A0A101XPL4"/>
<sequence length="75" mass="8253">MIALTRMDGSHLIISALMIESIESTPDTVISLTSGRKYVVKELADDVVHKVTVYLQEIGLVGAHAANRHEVSHER</sequence>
<protein>
    <recommendedName>
        <fullName evidence="3">Flagellar protein D</fullName>
    </recommendedName>
</protein>
<dbReference type="InterPro" id="IPR009384">
    <property type="entry name" value="SwrD-like"/>
</dbReference>
<dbReference type="PANTHER" id="PTHR39185:SF1">
    <property type="entry name" value="SWARMING MOTILITY PROTEIN SWRD"/>
    <property type="match status" value="1"/>
</dbReference>
<organism evidence="1 2">
    <name type="scientific">Ferroacidibacillus organovorans</name>
    <dbReference type="NCBI Taxonomy" id="1765683"/>
    <lineage>
        <taxon>Bacteria</taxon>
        <taxon>Bacillati</taxon>
        <taxon>Bacillota</taxon>
        <taxon>Bacilli</taxon>
        <taxon>Bacillales</taxon>
        <taxon>Alicyclobacillaceae</taxon>
        <taxon>Ferroacidibacillus</taxon>
    </lineage>
</organism>
<dbReference type="RefSeq" id="WP_067718531.1">
    <property type="nucleotide sequence ID" value="NZ_LPVJ01000060.1"/>
</dbReference>
<dbReference type="EMBL" id="LPVJ01000060">
    <property type="protein sequence ID" value="KUO95062.1"/>
    <property type="molecule type" value="Genomic_DNA"/>
</dbReference>
<dbReference type="OrthoDB" id="9799862at2"/>
<evidence type="ECO:0000313" key="1">
    <source>
        <dbReference type="EMBL" id="KUO95062.1"/>
    </source>
</evidence>
<gene>
    <name evidence="1" type="ORF">ATW55_11335</name>
</gene>
<dbReference type="Proteomes" id="UP000053557">
    <property type="component" value="Unassembled WGS sequence"/>
</dbReference>
<name>A0A101XPL4_9BACL</name>